<keyword evidence="4" id="KW-1185">Reference proteome</keyword>
<proteinExistence type="predicted"/>
<dbReference type="OrthoDB" id="9758052at2"/>
<dbReference type="InterPro" id="IPR028971">
    <property type="entry name" value="NAD-GDH_cat"/>
</dbReference>
<dbReference type="Pfam" id="PF21079">
    <property type="entry name" value="GDH_HM2"/>
    <property type="match status" value="1"/>
</dbReference>
<dbReference type="GO" id="GO:0004069">
    <property type="term" value="F:L-aspartate:2-oxoglutarate aminotransferase activity"/>
    <property type="evidence" value="ECO:0007669"/>
    <property type="project" value="InterPro"/>
</dbReference>
<dbReference type="InterPro" id="IPR024727">
    <property type="entry name" value="NAD_Glu_DH_N_ACT1"/>
</dbReference>
<dbReference type="InterPro" id="IPR036291">
    <property type="entry name" value="NAD(P)-bd_dom_sf"/>
</dbReference>
<reference evidence="3 4" key="1">
    <citation type="submission" date="2018-11" db="EMBL/GenBank/DDBJ databases">
        <title>Genomic Encyclopedia of Type Strains, Phase IV (KMG-IV): sequencing the most valuable type-strain genomes for metagenomic binning, comparative biology and taxonomic classification.</title>
        <authorList>
            <person name="Goeker M."/>
        </authorList>
    </citation>
    <scope>NUCLEOTIDE SEQUENCE [LARGE SCALE GENOMIC DNA]</scope>
    <source>
        <strain evidence="3 4">DSM 100316</strain>
    </source>
</reference>
<dbReference type="SUPFAM" id="SSF51735">
    <property type="entry name" value="NAD(P)-binding Rossmann-fold domains"/>
    <property type="match status" value="1"/>
</dbReference>
<dbReference type="GO" id="GO:0004352">
    <property type="term" value="F:glutamate dehydrogenase (NAD+) activity"/>
    <property type="evidence" value="ECO:0007669"/>
    <property type="project" value="InterPro"/>
</dbReference>
<dbReference type="Pfam" id="PF21078">
    <property type="entry name" value="GDH_HM3"/>
    <property type="match status" value="1"/>
</dbReference>
<dbReference type="Pfam" id="PF21076">
    <property type="entry name" value="GDH_ACT2"/>
    <property type="match status" value="1"/>
</dbReference>
<dbReference type="PROSITE" id="PS51671">
    <property type="entry name" value="ACT"/>
    <property type="match status" value="1"/>
</dbReference>
<dbReference type="Pfam" id="PF21077">
    <property type="entry name" value="GDH_ACT3"/>
    <property type="match status" value="1"/>
</dbReference>
<comment type="caution">
    <text evidence="3">The sequence shown here is derived from an EMBL/GenBank/DDBJ whole genome shotgun (WGS) entry which is preliminary data.</text>
</comment>
<sequence length="1617" mass="183514">MVLTDDKRKFVAVLEEEIKRRVTAEESEKVADFARHFLANFPVEELESREINDSYGTIYSWWRSIQQVSLNTPTISVFNPEFEKDGWQSKRTIVSIISRDMPFLLDSVRLELNRRNIVIHTIHSFVINAHRDDDEQLLGLVSPDSEEKGRKEALLYLEIAKHSDVIEIAALVETIKEILGEVECVVDDWPTMTTHIEAVAEQLDSQIAGASSSDQKEVQLFLKWMASNHFTFLGYEELAVNYEGGKVLVEQVKDSALGLTKLRGSMGSYELYNELTSSAVSPSCLEGILTFSKSSVRSRVHRLVYPDYVGLKRFDEEGRVIGEYRFLGLYTSNVYTISPRQIPVIRRKTAAVLARSGLDVKSHDGRELLRVLETYPRDELFQSRTEELYHTAIQINHIQERRIVRLFMRRDKFGKFVTAMVYTPRDIYNTNLRERIEKTICDALNAQESEFTTYFSESILARTHIVFRVGTDALDFDVKKLEHDLMRVTKEWTEQLREVLIDEFGEERGTAIAGEYANAFPLGYQEDFSVRTAIADIRKVQSLKKIGDIEMSFYRVMEERDNMLRFRLVNFHEPLALSDMLPIMENLGLRVVSERPYGITRRDGEKVWIHDFSLIYSLSDSLDVDSVKEKFQEAFFSIWQNRAESDSFNKLLLGTMLSWRDIALLRAYARYMKQVAFSFSESYIADTLCSHLDITRDIVRLFKVSFDPGLRLSSEQRATKQDIVTRRIIAALDDVHSLSEDRVIRHYLDLIQATLRTNYFQLDANESLKSYFSFKFNTQAIPEVPEPRPEFEIFVYSPRVEGVHLRGGKVARGGLRWSDRYEDFRTEVLGLVKAQQVKNAVIVPVGAKGGFVAKNLPLNGSREDMQAEGIACYRIFIQGLLDITDNIVDGSVVPPKKTIRKDEDDVYLVVAADKGTATFSDIANDIAKSYNFWLGDAFASGGSIGYDHKKMGITARGAWVSVQRHFREMGIDVQSTEFTAIGIGDMAGDVFGNGMLLSEHILLKAAFNHQHIFIDPNPVAATSFAERKRLFDMPRSSWADYDESLISEGGGVFSRQAKFVRISEQIKAVFGIHQDRLTPNELLTILLKAEVDLIWNGGIGTYAKASTESHADVGDKANDVLRVDGRDLRCKVIGEGGNLGFTQLARVEYGLKGGRSNTDFIDNAGGVDCSDHEVNIKILLNSIVANGDMTEKQRVQLLEEMTESIAESVLQNNYRQVQALSLAERQVLQRSAEYSRYINQLEAEGQVDRQLEFLPDDELQMERLAQGKGLTRPELSVLISYSKSILKAELATSNIPDDPYLAGSIESAFPARLLEQYRDNMYNHSLRKEIIATQVANDVVNTMGITFVHKLVQSTAADSCDVARAYMTAKAIFRLDEVREQIEALDHQVDADVQMQMLDMMMGMMRRACRWFVRNRRSLIKPEQEIGIFAEGVRALSVDIHKYLQGSLEDVWGISTQYFIDKGVPVELANYVAATPMLYSCLGIIEAAGRTEMSLETVAKTYFAAGEQLELPWFTQRLLALSSDNHWQALAREALLDDVEWQMRTITVGIINHCGERCANADEAVKGWMETQSAQVERWHATMTELHATVNQEFAMYSVAIRELLDLAQSASHSKDC</sequence>
<dbReference type="InterPro" id="IPR049056">
    <property type="entry name" value="NAD_Glu_DH_HM3"/>
</dbReference>
<dbReference type="InterPro" id="IPR007780">
    <property type="entry name" value="NAD_Glu_DH_bac"/>
</dbReference>
<dbReference type="Pfam" id="PF21075">
    <property type="entry name" value="GDH_ACT1"/>
    <property type="match status" value="1"/>
</dbReference>
<name>A0A3N2DZY2_9GAMM</name>
<dbReference type="InterPro" id="IPR049062">
    <property type="entry name" value="NAD_Glu_DH_ACT2"/>
</dbReference>
<dbReference type="Proteomes" id="UP000275394">
    <property type="component" value="Unassembled WGS sequence"/>
</dbReference>
<dbReference type="Gene3D" id="3.40.50.720">
    <property type="entry name" value="NAD(P)-binding Rossmann-like Domain"/>
    <property type="match status" value="1"/>
</dbReference>
<protein>
    <submittedName>
        <fullName evidence="3">Glutamate dehydrogenase</fullName>
    </submittedName>
</protein>
<dbReference type="InterPro" id="IPR049059">
    <property type="entry name" value="NAD_Glu_DH_HM1"/>
</dbReference>
<dbReference type="InterPro" id="IPR048381">
    <property type="entry name" value="GDH_C"/>
</dbReference>
<dbReference type="Pfam" id="PF21073">
    <property type="entry name" value="GDH_HM1"/>
    <property type="match status" value="1"/>
</dbReference>
<dbReference type="PIRSF" id="PIRSF036761">
    <property type="entry name" value="GDH_Mll4104"/>
    <property type="match status" value="1"/>
</dbReference>
<evidence type="ECO:0000259" key="2">
    <source>
        <dbReference type="PROSITE" id="PS51671"/>
    </source>
</evidence>
<evidence type="ECO:0000256" key="1">
    <source>
        <dbReference type="ARBA" id="ARBA00023002"/>
    </source>
</evidence>
<dbReference type="InterPro" id="IPR046346">
    <property type="entry name" value="Aminoacid_DH-like_N_sf"/>
</dbReference>
<dbReference type="InterPro" id="IPR002912">
    <property type="entry name" value="ACT_dom"/>
</dbReference>
<dbReference type="InterPro" id="IPR049064">
    <property type="entry name" value="NAD_Glu_DH_ACT3"/>
</dbReference>
<dbReference type="Pfam" id="PF05088">
    <property type="entry name" value="Bac_GDH_CD"/>
    <property type="match status" value="1"/>
</dbReference>
<evidence type="ECO:0000313" key="4">
    <source>
        <dbReference type="Proteomes" id="UP000275394"/>
    </source>
</evidence>
<gene>
    <name evidence="3" type="ORF">EDC56_0518</name>
</gene>
<dbReference type="PANTHER" id="PTHR43403:SF1">
    <property type="entry name" value="NAD-SPECIFIC GLUTAMATE DEHYDROGENASE"/>
    <property type="match status" value="1"/>
</dbReference>
<evidence type="ECO:0000313" key="3">
    <source>
        <dbReference type="EMBL" id="ROS04999.1"/>
    </source>
</evidence>
<feature type="domain" description="ACT" evidence="2">
    <location>
        <begin position="93"/>
        <end position="189"/>
    </location>
</feature>
<organism evidence="3 4">
    <name type="scientific">Sinobacterium caligoides</name>
    <dbReference type="NCBI Taxonomy" id="933926"/>
    <lineage>
        <taxon>Bacteria</taxon>
        <taxon>Pseudomonadati</taxon>
        <taxon>Pseudomonadota</taxon>
        <taxon>Gammaproteobacteria</taxon>
        <taxon>Cellvibrionales</taxon>
        <taxon>Spongiibacteraceae</taxon>
        <taxon>Sinobacterium</taxon>
    </lineage>
</organism>
<dbReference type="Pfam" id="PF21074">
    <property type="entry name" value="GDH_C"/>
    <property type="match status" value="1"/>
</dbReference>
<dbReference type="SUPFAM" id="SSF53223">
    <property type="entry name" value="Aminoacid dehydrogenase-like, N-terminal domain"/>
    <property type="match status" value="1"/>
</dbReference>
<accession>A0A3N2DZY2</accession>
<dbReference type="EMBL" id="RKHR01000003">
    <property type="protein sequence ID" value="ROS04999.1"/>
    <property type="molecule type" value="Genomic_DNA"/>
</dbReference>
<dbReference type="PANTHER" id="PTHR43403">
    <property type="entry name" value="NAD-SPECIFIC GLUTAMATE DEHYDROGENASE"/>
    <property type="match status" value="1"/>
</dbReference>
<dbReference type="RefSeq" id="WP_123710950.1">
    <property type="nucleotide sequence ID" value="NZ_RKHR01000003.1"/>
</dbReference>
<dbReference type="GO" id="GO:0006538">
    <property type="term" value="P:L-glutamate catabolic process"/>
    <property type="evidence" value="ECO:0007669"/>
    <property type="project" value="InterPro"/>
</dbReference>
<keyword evidence="1" id="KW-0560">Oxidoreductase</keyword>
<dbReference type="InterPro" id="IPR049058">
    <property type="entry name" value="NAD_Glu_DH_HM2"/>
</dbReference>